<protein>
    <submittedName>
        <fullName evidence="1">Uncharacterized protein</fullName>
    </submittedName>
</protein>
<evidence type="ECO:0000313" key="1">
    <source>
        <dbReference type="EMBL" id="KAK6774645.1"/>
    </source>
</evidence>
<sequence>MFLFQTNPILMAPWHYFSNCIKEGGIASKKAHAWL</sequence>
<evidence type="ECO:0000313" key="2">
    <source>
        <dbReference type="Proteomes" id="UP001371456"/>
    </source>
</evidence>
<organism evidence="1 2">
    <name type="scientific">Solanum bulbocastanum</name>
    <name type="common">Wild potato</name>
    <dbReference type="NCBI Taxonomy" id="147425"/>
    <lineage>
        <taxon>Eukaryota</taxon>
        <taxon>Viridiplantae</taxon>
        <taxon>Streptophyta</taxon>
        <taxon>Embryophyta</taxon>
        <taxon>Tracheophyta</taxon>
        <taxon>Spermatophyta</taxon>
        <taxon>Magnoliopsida</taxon>
        <taxon>eudicotyledons</taxon>
        <taxon>Gunneridae</taxon>
        <taxon>Pentapetalae</taxon>
        <taxon>asterids</taxon>
        <taxon>lamiids</taxon>
        <taxon>Solanales</taxon>
        <taxon>Solanaceae</taxon>
        <taxon>Solanoideae</taxon>
        <taxon>Solaneae</taxon>
        <taxon>Solanum</taxon>
    </lineage>
</organism>
<keyword evidence="2" id="KW-1185">Reference proteome</keyword>
<dbReference type="AlphaFoldDB" id="A0AAN8SU86"/>
<accession>A0AAN8SU86</accession>
<dbReference type="EMBL" id="JBANQN010000012">
    <property type="protein sequence ID" value="KAK6774645.1"/>
    <property type="molecule type" value="Genomic_DNA"/>
</dbReference>
<dbReference type="Proteomes" id="UP001371456">
    <property type="component" value="Unassembled WGS sequence"/>
</dbReference>
<name>A0AAN8SU86_SOLBU</name>
<comment type="caution">
    <text evidence="1">The sequence shown here is derived from an EMBL/GenBank/DDBJ whole genome shotgun (WGS) entry which is preliminary data.</text>
</comment>
<gene>
    <name evidence="1" type="ORF">RDI58_029884</name>
</gene>
<proteinExistence type="predicted"/>
<reference evidence="1 2" key="1">
    <citation type="submission" date="2024-02" db="EMBL/GenBank/DDBJ databases">
        <title>de novo genome assembly of Solanum bulbocastanum strain 11H21.</title>
        <authorList>
            <person name="Hosaka A.J."/>
        </authorList>
    </citation>
    <scope>NUCLEOTIDE SEQUENCE [LARGE SCALE GENOMIC DNA]</scope>
    <source>
        <tissue evidence="1">Young leaves</tissue>
    </source>
</reference>